<dbReference type="AlphaFoldDB" id="A0A6I1MKH4"/>
<feature type="domain" description="Putative mucin/carbohydrate-binding" evidence="2">
    <location>
        <begin position="68"/>
        <end position="181"/>
    </location>
</feature>
<comment type="caution">
    <text evidence="4">The sequence shown here is derived from an EMBL/GenBank/DDBJ whole genome shotgun (WGS) entry which is preliminary data.</text>
</comment>
<reference evidence="4 5" key="1">
    <citation type="submission" date="2019-10" db="EMBL/GenBank/DDBJ databases">
        <title>The Genome Sequence of Clostridium tarantellae Isolated from Fish Brain.</title>
        <authorList>
            <person name="Bano L."/>
            <person name="Kiel M."/>
            <person name="Sales G."/>
            <person name="Doxey A.C."/>
            <person name="Mansfield M.J."/>
            <person name="Schiavone M."/>
            <person name="Rossetto O."/>
            <person name="Pirazzini M."/>
            <person name="Dobrindt U."/>
            <person name="Montecucco C."/>
        </authorList>
    </citation>
    <scope>NUCLEOTIDE SEQUENCE [LARGE SCALE GENOMIC DNA]</scope>
    <source>
        <strain evidence="4 5">DSM 3997</strain>
    </source>
</reference>
<evidence type="ECO:0000313" key="5">
    <source>
        <dbReference type="Proteomes" id="UP000430345"/>
    </source>
</evidence>
<evidence type="ECO:0000313" key="4">
    <source>
        <dbReference type="EMBL" id="MPQ44036.1"/>
    </source>
</evidence>
<dbReference type="Gene3D" id="2.60.40.10">
    <property type="entry name" value="Immunoglobulins"/>
    <property type="match status" value="3"/>
</dbReference>
<dbReference type="InterPro" id="IPR032179">
    <property type="entry name" value="Cry22Aa_Ig-like"/>
</dbReference>
<dbReference type="RefSeq" id="WP_152890155.1">
    <property type="nucleotide sequence ID" value="NZ_WHJC01000139.1"/>
</dbReference>
<dbReference type="EMBL" id="WHJC01000139">
    <property type="protein sequence ID" value="MPQ44036.1"/>
    <property type="molecule type" value="Genomic_DNA"/>
</dbReference>
<sequence>MKSKKIIALVVAASLINSVSNLGVLVNATEKAVKNINIQTQKEKSNIENNIINICGYIEKKVDFKIGFNDTKKEFKVYDQTSNMLHKDFGDNKFWSIRIFDSVGNEKKYIELKGIDYANSEKLNDLNGFKYEYGDYIELWHKESMLFKQSIDGNIIDVFDKYNVKLPINDLVRFKITKEGLKVIPTSKNLDNTVICIKGDWWKKYNEFIINFDRRENKIKLTNRANWYSYKSIGYGNYCTIQIFRKNVGEVFKAELNGYDTGQSDKLNGLHNFKYEYGDVIKIWHKDFNHQIIKGHVIDATKNYNFYRNESLSDYKLNNLGFQINENGLKEVNNNAPVVMGPDYIDLNIGDSLSLEELKKRYVASDDLDGDISSTIKFYLKDWNFINTIDSEKILQKKTINTSVPATCKIEFKAIDSWGKEGSHLTTVRVISKLEKNNINILGYNSEKKFNIGFDERTKKIKVENQKNEAIHDYETVIDKDYFSIKILDKNNNEKAYVKLIGGDFGTSDKLNVLKDLSYEYGDVLILYHREKGRLTIDGEIINSKEDYADGVNDEENLNNTVFKITQNGLEAIYNEAPIIQGIEDIILTKESHENLANKLFQINLKNKEVIRAIDEVEGDITKKLNIEGEFDLETPGEYIIKYSVSDSWGRTTEKLRKITIIEPNKIEENFIRVDGFGNWGERDKFKIGFEDINKTIKVYDQKSDEIHNLFNNYFNISIFNKMGKEKKSVTISGKDRGNSDKINEINGFQYEYGDLIKLWHAEPNKLHIKGEVIDATKDYSNENTGVSRNDLVLEITKDGLKEVQIGVPAISGAEEITIRKGQQINLIEGVTASDEREGNISEKITVRNNNLDINTVGEYVVEYIVSNSLGKENRVNRKIKVIEVPKLEKNKINILGYNSEKKFNIGFDEVTKKINVENQKNEAIHDYKTIID</sequence>
<dbReference type="InterPro" id="IPR013783">
    <property type="entry name" value="Ig-like_fold"/>
</dbReference>
<dbReference type="Pfam" id="PF03272">
    <property type="entry name" value="Mucin_bdg"/>
    <property type="match status" value="3"/>
</dbReference>
<feature type="domain" description="Putative mucin/carbohydrate-binding" evidence="2">
    <location>
        <begin position="695"/>
        <end position="775"/>
    </location>
</feature>
<dbReference type="Pfam" id="PF16403">
    <property type="entry name" value="Bact_surface_Ig-like"/>
    <property type="match status" value="2"/>
</dbReference>
<dbReference type="InterPro" id="IPR004954">
    <property type="entry name" value="Mucin-bd"/>
</dbReference>
<organism evidence="4 5">
    <name type="scientific">Clostridium tarantellae</name>
    <dbReference type="NCBI Taxonomy" id="39493"/>
    <lineage>
        <taxon>Bacteria</taxon>
        <taxon>Bacillati</taxon>
        <taxon>Bacillota</taxon>
        <taxon>Clostridia</taxon>
        <taxon>Eubacteriales</taxon>
        <taxon>Clostridiaceae</taxon>
        <taxon>Clostridium</taxon>
    </lineage>
</organism>
<proteinExistence type="predicted"/>
<feature type="domain" description="Pesticidal crystal protein Cry22Aa Ig-like" evidence="3">
    <location>
        <begin position="612"/>
        <end position="661"/>
    </location>
</feature>
<keyword evidence="1" id="KW-0732">Signal</keyword>
<keyword evidence="5" id="KW-1185">Reference proteome</keyword>
<name>A0A6I1MKH4_9CLOT</name>
<evidence type="ECO:0000256" key="1">
    <source>
        <dbReference type="SAM" id="SignalP"/>
    </source>
</evidence>
<evidence type="ECO:0000259" key="2">
    <source>
        <dbReference type="Pfam" id="PF03272"/>
    </source>
</evidence>
<protein>
    <submittedName>
        <fullName evidence="4">DUF5011 domain-containing protein</fullName>
    </submittedName>
</protein>
<gene>
    <name evidence="4" type="ORF">GBZ86_09710</name>
</gene>
<feature type="non-terminal residue" evidence="4">
    <location>
        <position position="933"/>
    </location>
</feature>
<accession>A0A6I1MKH4</accession>
<feature type="domain" description="Pesticidal crystal protein Cry22Aa Ig-like" evidence="3">
    <location>
        <begin position="810"/>
        <end position="882"/>
    </location>
</feature>
<feature type="chain" id="PRO_5039082087" evidence="1">
    <location>
        <begin position="24"/>
        <end position="933"/>
    </location>
</feature>
<dbReference type="Proteomes" id="UP000430345">
    <property type="component" value="Unassembled WGS sequence"/>
</dbReference>
<feature type="domain" description="Putative mucin/carbohydrate-binding" evidence="2">
    <location>
        <begin position="442"/>
        <end position="570"/>
    </location>
</feature>
<evidence type="ECO:0000259" key="3">
    <source>
        <dbReference type="Pfam" id="PF16403"/>
    </source>
</evidence>
<dbReference type="OrthoDB" id="1653235at2"/>
<feature type="signal peptide" evidence="1">
    <location>
        <begin position="1"/>
        <end position="23"/>
    </location>
</feature>